<keyword evidence="1" id="KW-0812">Transmembrane</keyword>
<reference evidence="2 3" key="1">
    <citation type="submission" date="2019-08" db="EMBL/GenBank/DDBJ databases">
        <title>Genome of Phaeodactylibacter luteus.</title>
        <authorList>
            <person name="Bowman J.P."/>
        </authorList>
    </citation>
    <scope>NUCLEOTIDE SEQUENCE [LARGE SCALE GENOMIC DNA]</scope>
    <source>
        <strain evidence="2 3">KCTC 42180</strain>
    </source>
</reference>
<keyword evidence="1" id="KW-1133">Transmembrane helix</keyword>
<protein>
    <recommendedName>
        <fullName evidence="4">CDP-archaeol synthase</fullName>
    </recommendedName>
</protein>
<accession>A0A5C6RSK5</accession>
<evidence type="ECO:0000313" key="2">
    <source>
        <dbReference type="EMBL" id="TXB64945.1"/>
    </source>
</evidence>
<dbReference type="EMBL" id="VOOR01000010">
    <property type="protein sequence ID" value="TXB64945.1"/>
    <property type="molecule type" value="Genomic_DNA"/>
</dbReference>
<feature type="transmembrane region" description="Helical" evidence="1">
    <location>
        <begin position="141"/>
        <end position="161"/>
    </location>
</feature>
<comment type="caution">
    <text evidence="2">The sequence shown here is derived from an EMBL/GenBank/DDBJ whole genome shotgun (WGS) entry which is preliminary data.</text>
</comment>
<gene>
    <name evidence="2" type="ORF">FRY97_06895</name>
</gene>
<feature type="transmembrane region" description="Helical" evidence="1">
    <location>
        <begin position="45"/>
        <end position="66"/>
    </location>
</feature>
<keyword evidence="3" id="KW-1185">Reference proteome</keyword>
<dbReference type="AlphaFoldDB" id="A0A5C6RSK5"/>
<proteinExistence type="predicted"/>
<name>A0A5C6RSK5_9BACT</name>
<sequence>MTPLYLFILLPVTLAGILHMLVVRKKLAEGLAVPVAPRILGRNKTWRGMLFMPLCTALLSVLFSGLPEGQPAWESGLSGWWTGMAYVLAEWPNSWLKRRLGAAEGERPQGYTWGFIVVDKTDSALGVSWAAWYLYGLSFGQWAVVFIAGVGLHVALSLLLVRLGIKRSF</sequence>
<feature type="transmembrane region" description="Helical" evidence="1">
    <location>
        <begin position="6"/>
        <end position="24"/>
    </location>
</feature>
<keyword evidence="1" id="KW-0472">Membrane</keyword>
<dbReference type="Proteomes" id="UP000321580">
    <property type="component" value="Unassembled WGS sequence"/>
</dbReference>
<evidence type="ECO:0000313" key="3">
    <source>
        <dbReference type="Proteomes" id="UP000321580"/>
    </source>
</evidence>
<organism evidence="2 3">
    <name type="scientific">Phaeodactylibacter luteus</name>
    <dbReference type="NCBI Taxonomy" id="1564516"/>
    <lineage>
        <taxon>Bacteria</taxon>
        <taxon>Pseudomonadati</taxon>
        <taxon>Bacteroidota</taxon>
        <taxon>Saprospiria</taxon>
        <taxon>Saprospirales</taxon>
        <taxon>Haliscomenobacteraceae</taxon>
        <taxon>Phaeodactylibacter</taxon>
    </lineage>
</organism>
<dbReference type="OrthoDB" id="1429078at2"/>
<evidence type="ECO:0008006" key="4">
    <source>
        <dbReference type="Google" id="ProtNLM"/>
    </source>
</evidence>
<evidence type="ECO:0000256" key="1">
    <source>
        <dbReference type="SAM" id="Phobius"/>
    </source>
</evidence>
<dbReference type="RefSeq" id="WP_147166712.1">
    <property type="nucleotide sequence ID" value="NZ_VOOR01000010.1"/>
</dbReference>